<feature type="non-terminal residue" evidence="4">
    <location>
        <position position="1"/>
    </location>
</feature>
<dbReference type="InterPro" id="IPR013747">
    <property type="entry name" value="ACP_syn_III_C"/>
</dbReference>
<dbReference type="Pfam" id="PF08541">
    <property type="entry name" value="ACP_syn_III_C"/>
    <property type="match status" value="1"/>
</dbReference>
<feature type="compositionally biased region" description="Low complexity" evidence="2">
    <location>
        <begin position="50"/>
        <end position="62"/>
    </location>
</feature>
<gene>
    <name evidence="4" type="ORF">CFC21_058235</name>
</gene>
<feature type="region of interest" description="Disordered" evidence="2">
    <location>
        <begin position="157"/>
        <end position="238"/>
    </location>
</feature>
<evidence type="ECO:0000259" key="3">
    <source>
        <dbReference type="Pfam" id="PF08541"/>
    </source>
</evidence>
<evidence type="ECO:0000256" key="1">
    <source>
        <dbReference type="ARBA" id="ARBA00022679"/>
    </source>
</evidence>
<feature type="domain" description="Beta-ketoacyl-[acyl-carrier-protein] synthase III C-terminal" evidence="3">
    <location>
        <begin position="424"/>
        <end position="504"/>
    </location>
</feature>
<dbReference type="GO" id="GO:0006633">
    <property type="term" value="P:fatty acid biosynthetic process"/>
    <property type="evidence" value="ECO:0007669"/>
    <property type="project" value="InterPro"/>
</dbReference>
<dbReference type="GO" id="GO:0016747">
    <property type="term" value="F:acyltransferase activity, transferring groups other than amino-acyl groups"/>
    <property type="evidence" value="ECO:0007669"/>
    <property type="project" value="InterPro"/>
</dbReference>
<accession>A0A9R1KD73</accession>
<reference evidence="4" key="1">
    <citation type="journal article" date="2017" name="Gigascience">
        <title>The first near-complete assembly of the hexaploid bread wheat genome, Triticum aestivum.</title>
        <authorList>
            <person name="Zimin A.V."/>
            <person name="Puiu D."/>
            <person name="Hall R."/>
            <person name="Kingan S."/>
            <person name="Clavijo B.J."/>
            <person name="Salzberg S.L."/>
        </authorList>
    </citation>
    <scope>NUCLEOTIDE SEQUENCE</scope>
    <source>
        <tissue evidence="4">Leaf</tissue>
    </source>
</reference>
<feature type="region of interest" description="Disordered" evidence="2">
    <location>
        <begin position="1"/>
        <end position="98"/>
    </location>
</feature>
<dbReference type="InterPro" id="IPR016039">
    <property type="entry name" value="Thiolase-like"/>
</dbReference>
<dbReference type="InterPro" id="IPR012392">
    <property type="entry name" value="3-ktacl-CoA_syn"/>
</dbReference>
<feature type="region of interest" description="Disordered" evidence="2">
    <location>
        <begin position="312"/>
        <end position="391"/>
    </location>
</feature>
<feature type="compositionally biased region" description="Basic and acidic residues" evidence="2">
    <location>
        <begin position="161"/>
        <end position="179"/>
    </location>
</feature>
<feature type="compositionally biased region" description="Basic and acidic residues" evidence="2">
    <location>
        <begin position="371"/>
        <end position="382"/>
    </location>
</feature>
<comment type="caution">
    <text evidence="4">The sequence shown here is derived from an EMBL/GenBank/DDBJ whole genome shotgun (WGS) entry which is preliminary data.</text>
</comment>
<dbReference type="OrthoDB" id="329835at2759"/>
<feature type="region of interest" description="Disordered" evidence="2">
    <location>
        <begin position="256"/>
        <end position="284"/>
    </location>
</feature>
<feature type="compositionally biased region" description="Basic residues" evidence="2">
    <location>
        <begin position="260"/>
        <end position="272"/>
    </location>
</feature>
<dbReference type="Proteomes" id="UP000815260">
    <property type="component" value="Chromosome 4B"/>
</dbReference>
<evidence type="ECO:0000313" key="4">
    <source>
        <dbReference type="EMBL" id="KAF7049749.1"/>
    </source>
</evidence>
<name>A0A9R1KD73_WHEAT</name>
<feature type="compositionally biased region" description="Basic and acidic residues" evidence="2">
    <location>
        <begin position="215"/>
        <end position="226"/>
    </location>
</feature>
<dbReference type="SUPFAM" id="SSF53901">
    <property type="entry name" value="Thiolase-like"/>
    <property type="match status" value="1"/>
</dbReference>
<feature type="compositionally biased region" description="Basic residues" evidence="2">
    <location>
        <begin position="79"/>
        <end position="98"/>
    </location>
</feature>
<protein>
    <recommendedName>
        <fullName evidence="3">Beta-ketoacyl-[acyl-carrier-protein] synthase III C-terminal domain-containing protein</fullName>
    </recommendedName>
</protein>
<proteinExistence type="predicted"/>
<keyword evidence="1" id="KW-0808">Transferase</keyword>
<dbReference type="Gene3D" id="3.40.47.10">
    <property type="match status" value="1"/>
</dbReference>
<dbReference type="GO" id="GO:0016020">
    <property type="term" value="C:membrane"/>
    <property type="evidence" value="ECO:0007669"/>
    <property type="project" value="InterPro"/>
</dbReference>
<sequence>GVCAGGGLHGAGAPHGGGDLLRGRAGGVARGRRAAAQHHHQDPASPPGLRPLRQPQVRQARAPARRQPHVLPADAVRAGARRGRLLLRPPRRHLPLHRPAQLRRLARHRHAAPHRLLLQEASPGVPRRVRVLQAGGPEQDHQGGLPRHDREHRVLQSGDARVPDQDHHPLRARRRDVPALRRPGAPAEAQHGRGAAGGRGGHVRLPGRSVRVHRDRPAPRRADPHRQLQPVQPDAVPGVHDHPPLQDARGCQVVQPGRHGVQRRPHRHRPRQGHAPGQPQLVRGCPQHREHHPQLVLRERPLHAALQLHLPHGRRRGSALEPARGRRARQVPPPPHGPDAQGRHGRVLQVRVPARGRRGQGGRVAGAGAHECGRRRAQDQHHHAGAPGAAPQRAAQFLKSLMMRRVFRAKGVRPYIPNFRRAFEHFCVHAGGRAVLEEVQRSLSLEDKDMEPSRCALHRFGNTSSSSLWYELAYAEAKGRVKRGNRVWQIGFGSGFKCNSAVWRALRDVPAVSPPPAGAAAPGPEEKACNPWVDCVAKYPPKAYV</sequence>
<reference evidence="4" key="2">
    <citation type="submission" date="2020-03" db="EMBL/GenBank/DDBJ databases">
        <title>The second near-complete assembly of the hexaploid bread wheat (Triticum aestivum) genome.</title>
        <authorList>
            <person name="Zimin A.V."/>
            <person name="Puiu D."/>
            <person name="Shumante A."/>
            <person name="Alonge M."/>
            <person name="Salzberg S.L."/>
        </authorList>
    </citation>
    <scope>NUCLEOTIDE SEQUENCE</scope>
    <source>
        <tissue evidence="4">Leaf</tissue>
    </source>
</reference>
<dbReference type="AlphaFoldDB" id="A0A9R1KD73"/>
<organism evidence="4">
    <name type="scientific">Triticum aestivum</name>
    <name type="common">Wheat</name>
    <dbReference type="NCBI Taxonomy" id="4565"/>
    <lineage>
        <taxon>Eukaryota</taxon>
        <taxon>Viridiplantae</taxon>
        <taxon>Streptophyta</taxon>
        <taxon>Embryophyta</taxon>
        <taxon>Tracheophyta</taxon>
        <taxon>Spermatophyta</taxon>
        <taxon>Magnoliopsida</taxon>
        <taxon>Liliopsida</taxon>
        <taxon>Poales</taxon>
        <taxon>Poaceae</taxon>
        <taxon>BOP clade</taxon>
        <taxon>Pooideae</taxon>
        <taxon>Triticodae</taxon>
        <taxon>Triticeae</taxon>
        <taxon>Triticinae</taxon>
        <taxon>Triticum</taxon>
    </lineage>
</organism>
<feature type="compositionally biased region" description="Gly residues" evidence="2">
    <location>
        <begin position="1"/>
        <end position="29"/>
    </location>
</feature>
<evidence type="ECO:0000256" key="2">
    <source>
        <dbReference type="SAM" id="MobiDB-lite"/>
    </source>
</evidence>
<dbReference type="EMBL" id="CM022221">
    <property type="protein sequence ID" value="KAF7049749.1"/>
    <property type="molecule type" value="Genomic_DNA"/>
</dbReference>
<dbReference type="PANTHER" id="PTHR31561">
    <property type="entry name" value="3-KETOACYL-COA SYNTHASE"/>
    <property type="match status" value="1"/>
</dbReference>